<keyword evidence="2" id="KW-1185">Reference proteome</keyword>
<dbReference type="AlphaFoldDB" id="A0A2T2NK64"/>
<protein>
    <submittedName>
        <fullName evidence="1">Uncharacterized protein</fullName>
    </submittedName>
</protein>
<name>A0A2T2NK64_CORCC</name>
<reference evidence="1 2" key="1">
    <citation type="journal article" date="2018" name="Front. Microbiol.">
        <title>Genome-Wide Analysis of Corynespora cassiicola Leaf Fall Disease Putative Effectors.</title>
        <authorList>
            <person name="Lopez D."/>
            <person name="Ribeiro S."/>
            <person name="Label P."/>
            <person name="Fumanal B."/>
            <person name="Venisse J.S."/>
            <person name="Kohler A."/>
            <person name="de Oliveira R.R."/>
            <person name="Labutti K."/>
            <person name="Lipzen A."/>
            <person name="Lail K."/>
            <person name="Bauer D."/>
            <person name="Ohm R.A."/>
            <person name="Barry K.W."/>
            <person name="Spatafora J."/>
            <person name="Grigoriev I.V."/>
            <person name="Martin F.M."/>
            <person name="Pujade-Renaud V."/>
        </authorList>
    </citation>
    <scope>NUCLEOTIDE SEQUENCE [LARGE SCALE GENOMIC DNA]</scope>
    <source>
        <strain evidence="1 2">Philippines</strain>
    </source>
</reference>
<gene>
    <name evidence="1" type="ORF">BS50DRAFT_574333</name>
</gene>
<dbReference type="OrthoDB" id="3801226at2759"/>
<sequence>MGINTAWNVGGLDSLIGNERQRYAKGPDLAFFALFHRKLPRELRDMVYRHLVMQENKRVIVAYSKESDLGSSLDHPQAYTSAGSKFLNPQHVGSEFAQEAAETYYWESTFCVYDVFCGSMFVPHFRNLLLGSRLKFGFRPYEFIRSLDLGFTYARFRPDQVLGFQGAEFQETAVSPVDCKQTHDLLQLLSKIPHKKIFRLDLTLDTDVRRGVLEDCSFFNLMEAIRAPVYNLIHSGANVFITHHNGDPYDPEGHESRMIHYRGIASRRDRHGEPAPVIPGCNDLFFLTAEAWEMEKQEHLDTGYPDKFDYLAIYRTFGEGEFRSIASQRWGVSSSREGLQW</sequence>
<dbReference type="Proteomes" id="UP000240883">
    <property type="component" value="Unassembled WGS sequence"/>
</dbReference>
<accession>A0A2T2NK64</accession>
<organism evidence="1 2">
    <name type="scientific">Corynespora cassiicola Philippines</name>
    <dbReference type="NCBI Taxonomy" id="1448308"/>
    <lineage>
        <taxon>Eukaryota</taxon>
        <taxon>Fungi</taxon>
        <taxon>Dikarya</taxon>
        <taxon>Ascomycota</taxon>
        <taxon>Pezizomycotina</taxon>
        <taxon>Dothideomycetes</taxon>
        <taxon>Pleosporomycetidae</taxon>
        <taxon>Pleosporales</taxon>
        <taxon>Corynesporascaceae</taxon>
        <taxon>Corynespora</taxon>
    </lineage>
</organism>
<proteinExistence type="predicted"/>
<dbReference type="EMBL" id="KZ678136">
    <property type="protein sequence ID" value="PSN65822.1"/>
    <property type="molecule type" value="Genomic_DNA"/>
</dbReference>
<evidence type="ECO:0000313" key="2">
    <source>
        <dbReference type="Proteomes" id="UP000240883"/>
    </source>
</evidence>
<evidence type="ECO:0000313" key="1">
    <source>
        <dbReference type="EMBL" id="PSN65822.1"/>
    </source>
</evidence>